<comment type="caution">
    <text evidence="1">The sequence shown here is derived from an EMBL/GenBank/DDBJ whole genome shotgun (WGS) entry which is preliminary data.</text>
</comment>
<dbReference type="Proteomes" id="UP000244450">
    <property type="component" value="Unassembled WGS sequence"/>
</dbReference>
<keyword evidence="2" id="KW-1185">Reference proteome</keyword>
<sequence length="140" mass="15558">MSTIAQTIIQSLDRNYPLTEVKEVKPVSDLGLGSKFQTIYQYIFGVTAVEFSGGYEYYKRRIETDMVGLKVPGALFFHAWPFGAGEADQLWSVLTSLAEHYNACLDINKMLEQAGVGTDQATGDFLLVVCVNQIRIPVPM</sequence>
<evidence type="ECO:0000313" key="1">
    <source>
        <dbReference type="EMBL" id="PUZ28632.1"/>
    </source>
</evidence>
<dbReference type="RefSeq" id="WP_108685271.1">
    <property type="nucleotide sequence ID" value="NZ_QCYK01000001.1"/>
</dbReference>
<reference evidence="1 2" key="1">
    <citation type="submission" date="2018-04" db="EMBL/GenBank/DDBJ databases">
        <title>Chitinophaga fuyangensis sp. nov., isolated from soil in a chemical factory.</title>
        <authorList>
            <person name="Chen K."/>
        </authorList>
    </citation>
    <scope>NUCLEOTIDE SEQUENCE [LARGE SCALE GENOMIC DNA]</scope>
    <source>
        <strain evidence="1 2">LY-1</strain>
    </source>
</reference>
<organism evidence="1 2">
    <name type="scientific">Chitinophaga parva</name>
    <dbReference type="NCBI Taxonomy" id="2169414"/>
    <lineage>
        <taxon>Bacteria</taxon>
        <taxon>Pseudomonadati</taxon>
        <taxon>Bacteroidota</taxon>
        <taxon>Chitinophagia</taxon>
        <taxon>Chitinophagales</taxon>
        <taxon>Chitinophagaceae</taxon>
        <taxon>Chitinophaga</taxon>
    </lineage>
</organism>
<dbReference type="EMBL" id="QCYK01000001">
    <property type="protein sequence ID" value="PUZ28632.1"/>
    <property type="molecule type" value="Genomic_DNA"/>
</dbReference>
<proteinExistence type="predicted"/>
<gene>
    <name evidence="1" type="ORF">DCC81_03875</name>
</gene>
<protein>
    <submittedName>
        <fullName evidence="1">Uncharacterized protein</fullName>
    </submittedName>
</protein>
<dbReference type="AlphaFoldDB" id="A0A2T7BLT6"/>
<name>A0A2T7BLT6_9BACT</name>
<accession>A0A2T7BLT6</accession>
<evidence type="ECO:0000313" key="2">
    <source>
        <dbReference type="Proteomes" id="UP000244450"/>
    </source>
</evidence>